<proteinExistence type="predicted"/>
<protein>
    <submittedName>
        <fullName evidence="1">Uncharacterized protein</fullName>
    </submittedName>
</protein>
<sequence length="59" mass="6052">MFLQFTIESLKANTVSARIGPVSKPPAMGLSPAPATATAATGILNLLLIVLSSKSRGLE</sequence>
<name>A0AAE1V8G6_9SOLA</name>
<evidence type="ECO:0000313" key="1">
    <source>
        <dbReference type="EMBL" id="KAK4352239.1"/>
    </source>
</evidence>
<dbReference type="EMBL" id="JAVYJV010000015">
    <property type="protein sequence ID" value="KAK4352239.1"/>
    <property type="molecule type" value="Genomic_DNA"/>
</dbReference>
<accession>A0AAE1V8G6</accession>
<evidence type="ECO:0000313" key="2">
    <source>
        <dbReference type="Proteomes" id="UP001291623"/>
    </source>
</evidence>
<comment type="caution">
    <text evidence="1">The sequence shown here is derived from an EMBL/GenBank/DDBJ whole genome shotgun (WGS) entry which is preliminary data.</text>
</comment>
<reference evidence="1" key="1">
    <citation type="submission" date="2023-12" db="EMBL/GenBank/DDBJ databases">
        <title>Genome assembly of Anisodus tanguticus.</title>
        <authorList>
            <person name="Wang Y.-J."/>
        </authorList>
    </citation>
    <scope>NUCLEOTIDE SEQUENCE</scope>
    <source>
        <strain evidence="1">KB-2021</strain>
        <tissue evidence="1">Leaf</tissue>
    </source>
</reference>
<gene>
    <name evidence="1" type="ORF">RND71_027757</name>
</gene>
<keyword evidence="2" id="KW-1185">Reference proteome</keyword>
<dbReference type="AlphaFoldDB" id="A0AAE1V8G6"/>
<organism evidence="1 2">
    <name type="scientific">Anisodus tanguticus</name>
    <dbReference type="NCBI Taxonomy" id="243964"/>
    <lineage>
        <taxon>Eukaryota</taxon>
        <taxon>Viridiplantae</taxon>
        <taxon>Streptophyta</taxon>
        <taxon>Embryophyta</taxon>
        <taxon>Tracheophyta</taxon>
        <taxon>Spermatophyta</taxon>
        <taxon>Magnoliopsida</taxon>
        <taxon>eudicotyledons</taxon>
        <taxon>Gunneridae</taxon>
        <taxon>Pentapetalae</taxon>
        <taxon>asterids</taxon>
        <taxon>lamiids</taxon>
        <taxon>Solanales</taxon>
        <taxon>Solanaceae</taxon>
        <taxon>Solanoideae</taxon>
        <taxon>Hyoscyameae</taxon>
        <taxon>Anisodus</taxon>
    </lineage>
</organism>
<dbReference type="Proteomes" id="UP001291623">
    <property type="component" value="Unassembled WGS sequence"/>
</dbReference>